<evidence type="ECO:0000313" key="2">
    <source>
        <dbReference type="EMBL" id="MFC6753978.1"/>
    </source>
</evidence>
<dbReference type="Proteomes" id="UP001596442">
    <property type="component" value="Unassembled WGS sequence"/>
</dbReference>
<gene>
    <name evidence="2" type="ORF">ACFQEU_10980</name>
</gene>
<proteinExistence type="predicted"/>
<name>A0ABD5SFD2_9EURY</name>
<dbReference type="EMBL" id="JBHSWW010000172">
    <property type="protein sequence ID" value="MFC6753978.1"/>
    <property type="molecule type" value="Genomic_DNA"/>
</dbReference>
<protein>
    <recommendedName>
        <fullName evidence="1">DUF7344 domain-containing protein</fullName>
    </recommendedName>
</protein>
<dbReference type="RefSeq" id="WP_379782063.1">
    <property type="nucleotide sequence ID" value="NZ_JBHSWW010000172.1"/>
</dbReference>
<evidence type="ECO:0000259" key="1">
    <source>
        <dbReference type="Pfam" id="PF24035"/>
    </source>
</evidence>
<reference evidence="2 3" key="1">
    <citation type="journal article" date="2019" name="Int. J. Syst. Evol. Microbiol.">
        <title>The Global Catalogue of Microorganisms (GCM) 10K type strain sequencing project: providing services to taxonomists for standard genome sequencing and annotation.</title>
        <authorList>
            <consortium name="The Broad Institute Genomics Platform"/>
            <consortium name="The Broad Institute Genome Sequencing Center for Infectious Disease"/>
            <person name="Wu L."/>
            <person name="Ma J."/>
        </authorList>
    </citation>
    <scope>NUCLEOTIDE SEQUENCE [LARGE SCALE GENOMIC DNA]</scope>
    <source>
        <strain evidence="2 3">CGMCC 1.3239</strain>
    </source>
</reference>
<evidence type="ECO:0000313" key="3">
    <source>
        <dbReference type="Proteomes" id="UP001596442"/>
    </source>
</evidence>
<feature type="domain" description="DUF7344" evidence="1">
    <location>
        <begin position="13"/>
        <end position="90"/>
    </location>
</feature>
<keyword evidence="3" id="KW-1185">Reference proteome</keyword>
<dbReference type="AlphaFoldDB" id="A0ABD5SFD2"/>
<accession>A0ABD5SFD2</accession>
<organism evidence="2 3">
    <name type="scientific">Halorubrum tibetense</name>
    <dbReference type="NCBI Taxonomy" id="175631"/>
    <lineage>
        <taxon>Archaea</taxon>
        <taxon>Methanobacteriati</taxon>
        <taxon>Methanobacteriota</taxon>
        <taxon>Stenosarchaea group</taxon>
        <taxon>Halobacteria</taxon>
        <taxon>Halobacteriales</taxon>
        <taxon>Haloferacaceae</taxon>
        <taxon>Halorubrum</taxon>
    </lineage>
</organism>
<comment type="caution">
    <text evidence="2">The sequence shown here is derived from an EMBL/GenBank/DDBJ whole genome shotgun (WGS) entry which is preliminary data.</text>
</comment>
<sequence>MSVDSLAFDSVLDLCRNQHRRIVLGALTGEQQSLTLDDLTEVIITHEQQTPLTETSDDELAEIRLSLYHVHLPKLVSAGLITYDSELQLVDPTEKFDRTQPTLTTILNADPSLEAPMKQ</sequence>
<dbReference type="InterPro" id="IPR055768">
    <property type="entry name" value="DUF7344"/>
</dbReference>
<dbReference type="Pfam" id="PF24035">
    <property type="entry name" value="DUF7344"/>
    <property type="match status" value="1"/>
</dbReference>